<dbReference type="EMBL" id="QDEB01039872">
    <property type="protein sequence ID" value="RZC38820.1"/>
    <property type="molecule type" value="Genomic_DNA"/>
</dbReference>
<dbReference type="AlphaFoldDB" id="A0A482W163"/>
<reference evidence="1 2" key="1">
    <citation type="submission" date="2017-03" db="EMBL/GenBank/DDBJ databases">
        <title>Genome of the blue death feigning beetle - Asbolus verrucosus.</title>
        <authorList>
            <person name="Rider S.D."/>
        </authorList>
    </citation>
    <scope>NUCLEOTIDE SEQUENCE [LARGE SCALE GENOMIC DNA]</scope>
    <source>
        <strain evidence="1">Butters</strain>
        <tissue evidence="1">Head and leg muscle</tissue>
    </source>
</reference>
<gene>
    <name evidence="1" type="ORF">BDFB_013449</name>
</gene>
<feature type="non-terminal residue" evidence="1">
    <location>
        <position position="138"/>
    </location>
</feature>
<dbReference type="OrthoDB" id="2019884at2759"/>
<feature type="non-terminal residue" evidence="1">
    <location>
        <position position="1"/>
    </location>
</feature>
<evidence type="ECO:0000313" key="1">
    <source>
        <dbReference type="EMBL" id="RZC38820.1"/>
    </source>
</evidence>
<evidence type="ECO:0000313" key="2">
    <source>
        <dbReference type="Proteomes" id="UP000292052"/>
    </source>
</evidence>
<name>A0A482W163_ASBVE</name>
<keyword evidence="2" id="KW-1185">Reference proteome</keyword>
<sequence>YTVQAVEALAEFEKLQSADKSALHELLRIGVVQDGKPQSRIEKLIPRSIFGNSNLTSHCWALSLTAVRPECFGILRNLPQVEGSVTLPKHSPSPYFMNDTDVEKYFKKGFAEHFGHASFGKNNEAMPFVTSLRITRRG</sequence>
<organism evidence="1 2">
    <name type="scientific">Asbolus verrucosus</name>
    <name type="common">Desert ironclad beetle</name>
    <dbReference type="NCBI Taxonomy" id="1661398"/>
    <lineage>
        <taxon>Eukaryota</taxon>
        <taxon>Metazoa</taxon>
        <taxon>Ecdysozoa</taxon>
        <taxon>Arthropoda</taxon>
        <taxon>Hexapoda</taxon>
        <taxon>Insecta</taxon>
        <taxon>Pterygota</taxon>
        <taxon>Neoptera</taxon>
        <taxon>Endopterygota</taxon>
        <taxon>Coleoptera</taxon>
        <taxon>Polyphaga</taxon>
        <taxon>Cucujiformia</taxon>
        <taxon>Tenebrionidae</taxon>
        <taxon>Pimeliinae</taxon>
        <taxon>Asbolus</taxon>
    </lineage>
</organism>
<dbReference type="Proteomes" id="UP000292052">
    <property type="component" value="Unassembled WGS sequence"/>
</dbReference>
<accession>A0A482W163</accession>
<protein>
    <submittedName>
        <fullName evidence="1">Uncharacterized protein</fullName>
    </submittedName>
</protein>
<proteinExistence type="predicted"/>
<dbReference type="STRING" id="1661398.A0A482W163"/>
<comment type="caution">
    <text evidence="1">The sequence shown here is derived from an EMBL/GenBank/DDBJ whole genome shotgun (WGS) entry which is preliminary data.</text>
</comment>